<accession>A0A4C1TIZ2</accession>
<name>A0A4C1TIZ2_EUMVA</name>
<evidence type="ECO:0000313" key="1">
    <source>
        <dbReference type="EMBL" id="GBP14095.1"/>
    </source>
</evidence>
<keyword evidence="2" id="KW-1185">Reference proteome</keyword>
<organism evidence="1 2">
    <name type="scientific">Eumeta variegata</name>
    <name type="common">Bagworm moth</name>
    <name type="synonym">Eumeta japonica</name>
    <dbReference type="NCBI Taxonomy" id="151549"/>
    <lineage>
        <taxon>Eukaryota</taxon>
        <taxon>Metazoa</taxon>
        <taxon>Ecdysozoa</taxon>
        <taxon>Arthropoda</taxon>
        <taxon>Hexapoda</taxon>
        <taxon>Insecta</taxon>
        <taxon>Pterygota</taxon>
        <taxon>Neoptera</taxon>
        <taxon>Endopterygota</taxon>
        <taxon>Lepidoptera</taxon>
        <taxon>Glossata</taxon>
        <taxon>Ditrysia</taxon>
        <taxon>Tineoidea</taxon>
        <taxon>Psychidae</taxon>
        <taxon>Oiketicinae</taxon>
        <taxon>Eumeta</taxon>
    </lineage>
</organism>
<comment type="caution">
    <text evidence="1">The sequence shown here is derived from an EMBL/GenBank/DDBJ whole genome shotgun (WGS) entry which is preliminary data.</text>
</comment>
<sequence>MRWNNFKSRIGTAQTRRNERTLVQHVHGQLFNADDIGKLAMRDRRRSGAAGASGAPLWRPPLRASVILREN</sequence>
<proteinExistence type="predicted"/>
<protein>
    <submittedName>
        <fullName evidence="1">Uncharacterized protein</fullName>
    </submittedName>
</protein>
<reference evidence="1 2" key="1">
    <citation type="journal article" date="2019" name="Commun. Biol.">
        <title>The bagworm genome reveals a unique fibroin gene that provides high tensile strength.</title>
        <authorList>
            <person name="Kono N."/>
            <person name="Nakamura H."/>
            <person name="Ohtoshi R."/>
            <person name="Tomita M."/>
            <person name="Numata K."/>
            <person name="Arakawa K."/>
        </authorList>
    </citation>
    <scope>NUCLEOTIDE SEQUENCE [LARGE SCALE GENOMIC DNA]</scope>
</reference>
<dbReference type="AlphaFoldDB" id="A0A4C1TIZ2"/>
<evidence type="ECO:0000313" key="2">
    <source>
        <dbReference type="Proteomes" id="UP000299102"/>
    </source>
</evidence>
<dbReference type="EMBL" id="BGZK01000061">
    <property type="protein sequence ID" value="GBP14095.1"/>
    <property type="molecule type" value="Genomic_DNA"/>
</dbReference>
<gene>
    <name evidence="1" type="ORF">EVAR_102771_1</name>
</gene>
<dbReference type="Proteomes" id="UP000299102">
    <property type="component" value="Unassembled WGS sequence"/>
</dbReference>